<comment type="subcellular location">
    <subcellularLocation>
        <location evidence="1 12 13">Cytoplasm</location>
    </subcellularLocation>
</comment>
<evidence type="ECO:0000256" key="8">
    <source>
        <dbReference type="ARBA" id="ARBA00022840"/>
    </source>
</evidence>
<dbReference type="OrthoDB" id="9803889at2"/>
<protein>
    <recommendedName>
        <fullName evidence="3 12">DNA replication and repair protein RecF</fullName>
    </recommendedName>
</protein>
<dbReference type="InterPro" id="IPR042174">
    <property type="entry name" value="RecF_2"/>
</dbReference>
<dbReference type="PANTHER" id="PTHR32182:SF0">
    <property type="entry name" value="DNA REPLICATION AND REPAIR PROTEIN RECF"/>
    <property type="match status" value="1"/>
</dbReference>
<dbReference type="PROSITE" id="PS00618">
    <property type="entry name" value="RECF_2"/>
    <property type="match status" value="1"/>
</dbReference>
<dbReference type="PROSITE" id="PS00617">
    <property type="entry name" value="RECF_1"/>
    <property type="match status" value="1"/>
</dbReference>
<keyword evidence="10 12" id="KW-0234">DNA repair</keyword>
<keyword evidence="4 12" id="KW-0963">Cytoplasm</keyword>
<keyword evidence="11 12" id="KW-0742">SOS response</keyword>
<dbReference type="PANTHER" id="PTHR32182">
    <property type="entry name" value="DNA REPLICATION AND REPAIR PROTEIN RECF"/>
    <property type="match status" value="1"/>
</dbReference>
<keyword evidence="7 12" id="KW-0227">DNA damage</keyword>
<keyword evidence="6 12" id="KW-0547">Nucleotide-binding</keyword>
<reference evidence="16" key="2">
    <citation type="submission" date="2014-08" db="EMBL/GenBank/DDBJ databases">
        <title>Complete genome of Weissella ceti strain WS74 isolated from diseased rainbow trout in Brazil.</title>
        <authorList>
            <person name="Figueiredo H.C.P."/>
            <person name="Leal C.A.G."/>
            <person name="Pereira F.L."/>
            <person name="Soares S.C."/>
            <person name="Dorella F.A."/>
            <person name="Carvalho A.F."/>
            <person name="Azevedo V.A.C."/>
        </authorList>
    </citation>
    <scope>NUCLEOTIDE SEQUENCE [LARGE SCALE GENOMIC DNA]</scope>
    <source>
        <strain evidence="16">WS74</strain>
    </source>
</reference>
<reference evidence="15 16" key="1">
    <citation type="journal article" date="2014" name="Genome Announc.">
        <title>Complete Genome Sequences of Fish Pathogenic Weissella ceti Strains WS74 and WS105.</title>
        <authorList>
            <person name="Figueiredo H.C."/>
            <person name="Leal C.A."/>
            <person name="Dorella F.A."/>
            <person name="Carvalho A.F."/>
            <person name="Soares S.C."/>
            <person name="Pereira F.L."/>
            <person name="Azevedo V.A."/>
        </authorList>
    </citation>
    <scope>NUCLEOTIDE SEQUENCE [LARGE SCALE GENOMIC DNA]</scope>
    <source>
        <strain evidence="15 16">WS74</strain>
    </source>
</reference>
<feature type="binding site" evidence="12">
    <location>
        <begin position="30"/>
        <end position="37"/>
    </location>
    <ligand>
        <name>ATP</name>
        <dbReference type="ChEBI" id="CHEBI:30616"/>
    </ligand>
</feature>
<dbReference type="InterPro" id="IPR027417">
    <property type="entry name" value="P-loop_NTPase"/>
</dbReference>
<dbReference type="GO" id="GO:0000731">
    <property type="term" value="P:DNA synthesis involved in DNA repair"/>
    <property type="evidence" value="ECO:0007669"/>
    <property type="project" value="TreeGrafter"/>
</dbReference>
<sequence>MELLALALHNFRNYQDLSTTFSPGVNVFLGPNAQGKTNLLEAIYALALTRSHRTNTDKELIGWSGDDARISGTIERRTGKVPLELSFSTKGKKAKVNHLDQPKLANYIGHLNVILFAPEDLELVKGAPAVRRQFIDREFSQMSPKYLYVANQYRAMLRQRNQYLKQLQTNKQTDLLFLDVLTEQLVNLASELIVRRLQLLKALNAAAMPIQSDITQGNETLQIKYVSQLNPDEMTDEKTIKNAMMTRFEKLRKRELFEGVTKLGPHRDDLQFMVNDHDVAVYGSQGQQRTTALAVKLAEIDLMFQETGEYPILLLDDVLSELDTDRQTHLLTAIQDKVQTFITTPSLSDVAKQLIKTPKIFNVRTGTLTEQSDV</sequence>
<dbReference type="AlphaFoldDB" id="A0A075TXM6"/>
<dbReference type="RefSeq" id="WP_009765216.1">
    <property type="nucleotide sequence ID" value="NZ_CP009223.1"/>
</dbReference>
<dbReference type="KEGG" id="wce:WS08_0006"/>
<dbReference type="InterPro" id="IPR003395">
    <property type="entry name" value="RecF/RecN/SMC_N"/>
</dbReference>
<evidence type="ECO:0000256" key="6">
    <source>
        <dbReference type="ARBA" id="ARBA00022741"/>
    </source>
</evidence>
<gene>
    <name evidence="12" type="primary">recF</name>
    <name evidence="15" type="ORF">WS74_0005</name>
</gene>
<evidence type="ECO:0000313" key="15">
    <source>
        <dbReference type="EMBL" id="AIM62257.1"/>
    </source>
</evidence>
<dbReference type="HAMAP" id="MF_00365">
    <property type="entry name" value="RecF"/>
    <property type="match status" value="1"/>
</dbReference>
<evidence type="ECO:0000256" key="11">
    <source>
        <dbReference type="ARBA" id="ARBA00023236"/>
    </source>
</evidence>
<organism evidence="15 16">
    <name type="scientific">Weissella ceti</name>
    <dbReference type="NCBI Taxonomy" id="759620"/>
    <lineage>
        <taxon>Bacteria</taxon>
        <taxon>Bacillati</taxon>
        <taxon>Bacillota</taxon>
        <taxon>Bacilli</taxon>
        <taxon>Lactobacillales</taxon>
        <taxon>Lactobacillaceae</taxon>
        <taxon>Weissella</taxon>
    </lineage>
</organism>
<dbReference type="Gene3D" id="1.20.1050.90">
    <property type="entry name" value="RecF/RecN/SMC, N-terminal domain"/>
    <property type="match status" value="1"/>
</dbReference>
<evidence type="ECO:0000259" key="14">
    <source>
        <dbReference type="Pfam" id="PF02463"/>
    </source>
</evidence>
<dbReference type="GO" id="GO:0003697">
    <property type="term" value="F:single-stranded DNA binding"/>
    <property type="evidence" value="ECO:0007669"/>
    <property type="project" value="UniProtKB-UniRule"/>
</dbReference>
<dbReference type="EMBL" id="CP009223">
    <property type="protein sequence ID" value="AIM62257.1"/>
    <property type="molecule type" value="Genomic_DNA"/>
</dbReference>
<name>A0A075TXM6_9LACO</name>
<dbReference type="GO" id="GO:0005524">
    <property type="term" value="F:ATP binding"/>
    <property type="evidence" value="ECO:0007669"/>
    <property type="project" value="UniProtKB-UniRule"/>
</dbReference>
<keyword evidence="9 12" id="KW-0238">DNA-binding</keyword>
<evidence type="ECO:0000256" key="3">
    <source>
        <dbReference type="ARBA" id="ARBA00020170"/>
    </source>
</evidence>
<dbReference type="CDD" id="cd03242">
    <property type="entry name" value="ABC_RecF"/>
    <property type="match status" value="1"/>
</dbReference>
<evidence type="ECO:0000256" key="4">
    <source>
        <dbReference type="ARBA" id="ARBA00022490"/>
    </source>
</evidence>
<feature type="domain" description="RecF/RecN/SMC N-terminal" evidence="14">
    <location>
        <begin position="5"/>
        <end position="346"/>
    </location>
</feature>
<dbReference type="GO" id="GO:0009432">
    <property type="term" value="P:SOS response"/>
    <property type="evidence" value="ECO:0007669"/>
    <property type="project" value="UniProtKB-UniRule"/>
</dbReference>
<dbReference type="GO" id="GO:0005737">
    <property type="term" value="C:cytoplasm"/>
    <property type="evidence" value="ECO:0007669"/>
    <property type="project" value="UniProtKB-SubCell"/>
</dbReference>
<dbReference type="InterPro" id="IPR001238">
    <property type="entry name" value="DNA-binding_RecF"/>
</dbReference>
<dbReference type="KEGG" id="wci:WS105_0005"/>
<keyword evidence="16" id="KW-1185">Reference proteome</keyword>
<evidence type="ECO:0000256" key="9">
    <source>
        <dbReference type="ARBA" id="ARBA00023125"/>
    </source>
</evidence>
<evidence type="ECO:0000313" key="16">
    <source>
        <dbReference type="Proteomes" id="UP000029079"/>
    </source>
</evidence>
<dbReference type="STRING" id="759620.WS105_0005"/>
<dbReference type="Proteomes" id="UP000029079">
    <property type="component" value="Chromosome"/>
</dbReference>
<dbReference type="KEGG" id="wct:WS74_0005"/>
<dbReference type="GO" id="GO:0006260">
    <property type="term" value="P:DNA replication"/>
    <property type="evidence" value="ECO:0007669"/>
    <property type="project" value="UniProtKB-UniRule"/>
</dbReference>
<dbReference type="SUPFAM" id="SSF52540">
    <property type="entry name" value="P-loop containing nucleoside triphosphate hydrolases"/>
    <property type="match status" value="1"/>
</dbReference>
<keyword evidence="5 12" id="KW-0235">DNA replication</keyword>
<proteinExistence type="inferred from homology"/>
<dbReference type="Pfam" id="PF02463">
    <property type="entry name" value="SMC_N"/>
    <property type="match status" value="1"/>
</dbReference>
<evidence type="ECO:0000256" key="10">
    <source>
        <dbReference type="ARBA" id="ARBA00023204"/>
    </source>
</evidence>
<keyword evidence="8 12" id="KW-0067">ATP-binding</keyword>
<dbReference type="Gene3D" id="3.40.50.300">
    <property type="entry name" value="P-loop containing nucleotide triphosphate hydrolases"/>
    <property type="match status" value="1"/>
</dbReference>
<dbReference type="PATRIC" id="fig|759620.7.peg.5"/>
<comment type="function">
    <text evidence="12 13">The RecF protein is involved in DNA metabolism; it is required for DNA replication and normal SOS inducibility. RecF binds preferentially to single-stranded, linear DNA. It also seems to bind ATP.</text>
</comment>
<dbReference type="InterPro" id="IPR018078">
    <property type="entry name" value="DNA-binding_RecF_CS"/>
</dbReference>
<comment type="similarity">
    <text evidence="2 12 13">Belongs to the RecF family.</text>
</comment>
<evidence type="ECO:0000256" key="13">
    <source>
        <dbReference type="RuleBase" id="RU000578"/>
    </source>
</evidence>
<accession>A0A075TXM6</accession>
<dbReference type="NCBIfam" id="TIGR00611">
    <property type="entry name" value="recf"/>
    <property type="match status" value="1"/>
</dbReference>
<evidence type="ECO:0000256" key="1">
    <source>
        <dbReference type="ARBA" id="ARBA00004496"/>
    </source>
</evidence>
<evidence type="ECO:0000256" key="7">
    <source>
        <dbReference type="ARBA" id="ARBA00022763"/>
    </source>
</evidence>
<evidence type="ECO:0000256" key="5">
    <source>
        <dbReference type="ARBA" id="ARBA00022705"/>
    </source>
</evidence>
<evidence type="ECO:0000256" key="2">
    <source>
        <dbReference type="ARBA" id="ARBA00008016"/>
    </source>
</evidence>
<evidence type="ECO:0000256" key="12">
    <source>
        <dbReference type="HAMAP-Rule" id="MF_00365"/>
    </source>
</evidence>
<dbReference type="GO" id="GO:0006302">
    <property type="term" value="P:double-strand break repair"/>
    <property type="evidence" value="ECO:0007669"/>
    <property type="project" value="TreeGrafter"/>
</dbReference>